<dbReference type="InterPro" id="IPR004148">
    <property type="entry name" value="BAR_dom"/>
</dbReference>
<proteinExistence type="predicted"/>
<evidence type="ECO:0000259" key="2">
    <source>
        <dbReference type="PROSITE" id="PS51021"/>
    </source>
</evidence>
<sequence>MHITKKIDRAFQWAGEKMGAEAKTTMSEDFKMLELEMALRFDGADRLQKSMNAYVKWLGRRGETFEDKEKGLPVSYLGRTMVSHGEDFQDDSEYGNCLIAMGRANERIAGIQEHFVADATTTWLESLERSVAMMKEYQAARKKLESRRLAYDASMNKMQKARRDDFRIEEETRTNKAKYEESSEDVLRRMQDIKDAETDSMRDLTGFLDAELDYHERCAEELRRARASWATPQPASDDRSGFPSLERRPTGRSRSNTARSFTDRLSLSRTTSNSNIYEADERQAEAESQPAARMPLRSRLSISNGSSYHQQPDLPTRPFVGRANTFQGGVTIERERGGAGSGRASGTTTPNGSAYGISNAGSLRGQLRPTGGGARLSTRQDDIFADRDDDTGSGSGSPNDWADQRSVSPATSFGSLSRSTSNLAISHTVSNGGGRKAPPPPPPSRSKKPPPPVPAKREVGY</sequence>
<feature type="compositionally biased region" description="Polar residues" evidence="1">
    <location>
        <begin position="405"/>
        <end position="430"/>
    </location>
</feature>
<gene>
    <name evidence="3" type="ORF">NKR19_g6436</name>
</gene>
<dbReference type="SMART" id="SM00721">
    <property type="entry name" value="BAR"/>
    <property type="match status" value="1"/>
</dbReference>
<keyword evidence="4" id="KW-1185">Reference proteome</keyword>
<reference evidence="3" key="1">
    <citation type="submission" date="2022-07" db="EMBL/GenBank/DDBJ databases">
        <title>Fungi with potential for degradation of polypropylene.</title>
        <authorList>
            <person name="Gostincar C."/>
        </authorList>
    </citation>
    <scope>NUCLEOTIDE SEQUENCE</scope>
    <source>
        <strain evidence="3">EXF-13287</strain>
    </source>
</reference>
<evidence type="ECO:0000256" key="1">
    <source>
        <dbReference type="SAM" id="MobiDB-lite"/>
    </source>
</evidence>
<protein>
    <submittedName>
        <fullName evidence="3">BAR-domain-containing protein</fullName>
    </submittedName>
</protein>
<dbReference type="AlphaFoldDB" id="A0AA38RS81"/>
<dbReference type="Pfam" id="PF03114">
    <property type="entry name" value="BAR"/>
    <property type="match status" value="1"/>
</dbReference>
<dbReference type="Gene3D" id="1.20.1270.60">
    <property type="entry name" value="Arfaptin homology (AH) domain/BAR domain"/>
    <property type="match status" value="1"/>
</dbReference>
<evidence type="ECO:0000313" key="4">
    <source>
        <dbReference type="Proteomes" id="UP001174691"/>
    </source>
</evidence>
<dbReference type="PROSITE" id="PS51021">
    <property type="entry name" value="BAR"/>
    <property type="match status" value="1"/>
</dbReference>
<name>A0AA38RS81_9PEZI</name>
<feature type="domain" description="BAR" evidence="2">
    <location>
        <begin position="15"/>
        <end position="235"/>
    </location>
</feature>
<feature type="region of interest" description="Disordered" evidence="1">
    <location>
        <begin position="225"/>
        <end position="294"/>
    </location>
</feature>
<comment type="caution">
    <text evidence="3">The sequence shown here is derived from an EMBL/GenBank/DDBJ whole genome shotgun (WGS) entry which is preliminary data.</text>
</comment>
<accession>A0AA38RS81</accession>
<dbReference type="CDD" id="cd07593">
    <property type="entry name" value="BAR_MUG137_fungi"/>
    <property type="match status" value="1"/>
</dbReference>
<feature type="region of interest" description="Disordered" evidence="1">
    <location>
        <begin position="303"/>
        <end position="322"/>
    </location>
</feature>
<feature type="compositionally biased region" description="Polar residues" evidence="1">
    <location>
        <begin position="252"/>
        <end position="276"/>
    </location>
</feature>
<feature type="compositionally biased region" description="Basic and acidic residues" evidence="1">
    <location>
        <begin position="236"/>
        <end position="249"/>
    </location>
</feature>
<dbReference type="EMBL" id="JANBVN010000099">
    <property type="protein sequence ID" value="KAJ9144423.1"/>
    <property type="molecule type" value="Genomic_DNA"/>
</dbReference>
<dbReference type="InterPro" id="IPR027267">
    <property type="entry name" value="AH/BAR_dom_sf"/>
</dbReference>
<dbReference type="SUPFAM" id="SSF103657">
    <property type="entry name" value="BAR/IMD domain-like"/>
    <property type="match status" value="1"/>
</dbReference>
<dbReference type="GO" id="GO:0005737">
    <property type="term" value="C:cytoplasm"/>
    <property type="evidence" value="ECO:0007669"/>
    <property type="project" value="InterPro"/>
</dbReference>
<feature type="region of interest" description="Disordered" evidence="1">
    <location>
        <begin position="332"/>
        <end position="461"/>
    </location>
</feature>
<evidence type="ECO:0000313" key="3">
    <source>
        <dbReference type="EMBL" id="KAJ9144423.1"/>
    </source>
</evidence>
<feature type="compositionally biased region" description="Pro residues" evidence="1">
    <location>
        <begin position="437"/>
        <end position="454"/>
    </location>
</feature>
<dbReference type="Proteomes" id="UP001174691">
    <property type="component" value="Unassembled WGS sequence"/>
</dbReference>
<organism evidence="3 4">
    <name type="scientific">Coniochaeta hoffmannii</name>
    <dbReference type="NCBI Taxonomy" id="91930"/>
    <lineage>
        <taxon>Eukaryota</taxon>
        <taxon>Fungi</taxon>
        <taxon>Dikarya</taxon>
        <taxon>Ascomycota</taxon>
        <taxon>Pezizomycotina</taxon>
        <taxon>Sordariomycetes</taxon>
        <taxon>Sordariomycetidae</taxon>
        <taxon>Coniochaetales</taxon>
        <taxon>Coniochaetaceae</taxon>
        <taxon>Coniochaeta</taxon>
    </lineage>
</organism>